<dbReference type="GeneID" id="57095723"/>
<name>A0A9Q5ZE49_NOSLI</name>
<evidence type="ECO:0008006" key="3">
    <source>
        <dbReference type="Google" id="ProtNLM"/>
    </source>
</evidence>
<accession>A0A9Q5ZE49</accession>
<dbReference type="AlphaFoldDB" id="A0A9Q5ZE49"/>
<dbReference type="SUPFAM" id="SSF53335">
    <property type="entry name" value="S-adenosyl-L-methionine-dependent methyltransferases"/>
    <property type="match status" value="1"/>
</dbReference>
<proteinExistence type="predicted"/>
<gene>
    <name evidence="1" type="ORF">VF08_08630</name>
</gene>
<dbReference type="Pfam" id="PF13578">
    <property type="entry name" value="Methyltransf_24"/>
    <property type="match status" value="1"/>
</dbReference>
<sequence length="232" mass="26134">MKMQMKDFSYRASYHLIWRAEQLLTDFQSSSINRELSKLSCLNKKNISTHMTARELNTLYILAKELGESAKALEIGSYLGASSCYIAAALAPKNGHLFCVDTWENQTMPEGERDTFKEFKTNTKAVAHHITMIRKNSQELIPSDFLENPLNLVFIDGDHSYKGAKNDYEKATPWIVGGGILAFHDCIAFEGVARTIGEALASGKWKFGGQVDNLLWLRKVEKGCLEFEHSAF</sequence>
<dbReference type="Proteomes" id="UP000222310">
    <property type="component" value="Unassembled WGS sequence"/>
</dbReference>
<dbReference type="Gene3D" id="3.40.50.150">
    <property type="entry name" value="Vaccinia Virus protein VP39"/>
    <property type="match status" value="1"/>
</dbReference>
<organism evidence="1 2">
    <name type="scientific">Nostoc linckia z8</name>
    <dbReference type="NCBI Taxonomy" id="1628746"/>
    <lineage>
        <taxon>Bacteria</taxon>
        <taxon>Bacillati</taxon>
        <taxon>Cyanobacteriota</taxon>
        <taxon>Cyanophyceae</taxon>
        <taxon>Nostocales</taxon>
        <taxon>Nostocaceae</taxon>
        <taxon>Nostoc</taxon>
    </lineage>
</organism>
<evidence type="ECO:0000313" key="2">
    <source>
        <dbReference type="Proteomes" id="UP000222310"/>
    </source>
</evidence>
<comment type="caution">
    <text evidence="1">The sequence shown here is derived from an EMBL/GenBank/DDBJ whole genome shotgun (WGS) entry which is preliminary data.</text>
</comment>
<dbReference type="RefSeq" id="WP_099069546.1">
    <property type="nucleotide sequence ID" value="NZ_LAHD01000017.1"/>
</dbReference>
<dbReference type="EMBL" id="LAHD01000017">
    <property type="protein sequence ID" value="PHK05244.1"/>
    <property type="molecule type" value="Genomic_DNA"/>
</dbReference>
<protein>
    <recommendedName>
        <fullName evidence="3">Class I SAM-dependent methyltransferase</fullName>
    </recommendedName>
</protein>
<evidence type="ECO:0000313" key="1">
    <source>
        <dbReference type="EMBL" id="PHK05244.1"/>
    </source>
</evidence>
<reference evidence="1 2" key="1">
    <citation type="submission" date="2015-02" db="EMBL/GenBank/DDBJ databases">
        <title>Nostoc linckia genome annotation.</title>
        <authorList>
            <person name="Zhou Z."/>
        </authorList>
    </citation>
    <scope>NUCLEOTIDE SEQUENCE [LARGE SCALE GENOMIC DNA]</scope>
    <source>
        <strain evidence="2">z8</strain>
    </source>
</reference>
<dbReference type="InterPro" id="IPR029063">
    <property type="entry name" value="SAM-dependent_MTases_sf"/>
</dbReference>